<dbReference type="Gene3D" id="3.40.50.1820">
    <property type="entry name" value="alpha/beta hydrolase"/>
    <property type="match status" value="1"/>
</dbReference>
<dbReference type="AlphaFoldDB" id="A0A7S3NPC2"/>
<dbReference type="PANTHER" id="PTHR47381:SF3">
    <property type="entry name" value="ALPHA_BETA-HYDROLASES SUPERFAMILY PROTEIN"/>
    <property type="match status" value="1"/>
</dbReference>
<dbReference type="GO" id="GO:0008236">
    <property type="term" value="F:serine-type peptidase activity"/>
    <property type="evidence" value="ECO:0007669"/>
    <property type="project" value="InterPro"/>
</dbReference>
<feature type="region of interest" description="Disordered" evidence="1">
    <location>
        <begin position="438"/>
        <end position="458"/>
    </location>
</feature>
<protein>
    <recommendedName>
        <fullName evidence="3">Peptidase S9 prolyl oligopeptidase catalytic domain-containing protein</fullName>
    </recommendedName>
</protein>
<gene>
    <name evidence="4" type="ORF">ALAG00032_LOCUS14594</name>
</gene>
<proteinExistence type="predicted"/>
<evidence type="ECO:0000256" key="2">
    <source>
        <dbReference type="SAM" id="SignalP"/>
    </source>
</evidence>
<accession>A0A7S3NPC2</accession>
<dbReference type="PANTHER" id="PTHR47381">
    <property type="entry name" value="ALPHA/BETA-HYDROLASES SUPERFAMILY PROTEIN"/>
    <property type="match status" value="1"/>
</dbReference>
<evidence type="ECO:0000259" key="3">
    <source>
        <dbReference type="Pfam" id="PF00326"/>
    </source>
</evidence>
<feature type="chain" id="PRO_5031429722" description="Peptidase S9 prolyl oligopeptidase catalytic domain-containing protein" evidence="2">
    <location>
        <begin position="23"/>
        <end position="458"/>
    </location>
</feature>
<dbReference type="GO" id="GO:0006508">
    <property type="term" value="P:proteolysis"/>
    <property type="evidence" value="ECO:0007669"/>
    <property type="project" value="InterPro"/>
</dbReference>
<organism evidence="4">
    <name type="scientific">Aureoumbra lagunensis</name>
    <dbReference type="NCBI Taxonomy" id="44058"/>
    <lineage>
        <taxon>Eukaryota</taxon>
        <taxon>Sar</taxon>
        <taxon>Stramenopiles</taxon>
        <taxon>Ochrophyta</taxon>
        <taxon>Pelagophyceae</taxon>
        <taxon>Pelagomonadales</taxon>
        <taxon>Aureoumbra</taxon>
    </lineage>
</organism>
<sequence>MFRINIALFFILLKMNIFVTVARKKATHALTRPEFQTMLNISLAKALPLNIVEHSRWEDKETKLKWTSLSMDTLVTRRPVGDESEVPSQRRLPMLLVQPKHNEDMAVPVVIFVHGTAKGKSDAKTIMTRYALDYGAAGISFDVRYHGARGVITMEEEIEGSYLNEMARAKREGPYFQAIIDNWRSKPGEQTERPFIFDTVLDATRVLDFIESRSDLFDISRIGMTGVSLGGTITWFTAAADERIAVAVPLIGFQWFAWGRDNDAFHGRVRSLERPFQVAAKDLGKAYVDRNSYVSFLEKVAPGLLHEYDAPATLPLISPRPFLIISGEHDPRCPLYGVASVFLHALDTVYTHAKHKLALYIGRGIGHDIDDTMWGAADAWFIRFLFNPRANDTGVDDLRFLLKNTPIPNSDIAALRRPPNAEHTKIVFQYLSTFPELHPDDSSEKDARSKIKRGGEEL</sequence>
<dbReference type="Pfam" id="PF00326">
    <property type="entry name" value="Peptidase_S9"/>
    <property type="match status" value="1"/>
</dbReference>
<evidence type="ECO:0000313" key="4">
    <source>
        <dbReference type="EMBL" id="CAE0373792.1"/>
    </source>
</evidence>
<feature type="signal peptide" evidence="2">
    <location>
        <begin position="1"/>
        <end position="22"/>
    </location>
</feature>
<feature type="domain" description="Peptidase S9 prolyl oligopeptidase catalytic" evidence="3">
    <location>
        <begin position="200"/>
        <end position="367"/>
    </location>
</feature>
<dbReference type="InterPro" id="IPR001375">
    <property type="entry name" value="Peptidase_S9_cat"/>
</dbReference>
<dbReference type="InterPro" id="IPR029058">
    <property type="entry name" value="AB_hydrolase_fold"/>
</dbReference>
<keyword evidence="2" id="KW-0732">Signal</keyword>
<dbReference type="SUPFAM" id="SSF53474">
    <property type="entry name" value="alpha/beta-Hydrolases"/>
    <property type="match status" value="1"/>
</dbReference>
<dbReference type="EMBL" id="HBIJ01022373">
    <property type="protein sequence ID" value="CAE0373792.1"/>
    <property type="molecule type" value="Transcribed_RNA"/>
</dbReference>
<evidence type="ECO:0000256" key="1">
    <source>
        <dbReference type="SAM" id="MobiDB-lite"/>
    </source>
</evidence>
<reference evidence="4" key="1">
    <citation type="submission" date="2021-01" db="EMBL/GenBank/DDBJ databases">
        <authorList>
            <person name="Corre E."/>
            <person name="Pelletier E."/>
            <person name="Niang G."/>
            <person name="Scheremetjew M."/>
            <person name="Finn R."/>
            <person name="Kale V."/>
            <person name="Holt S."/>
            <person name="Cochrane G."/>
            <person name="Meng A."/>
            <person name="Brown T."/>
            <person name="Cohen L."/>
        </authorList>
    </citation>
    <scope>NUCLEOTIDE SEQUENCE</scope>
    <source>
        <strain evidence="4">CCMP1510</strain>
    </source>
</reference>
<name>A0A7S3NPC2_9STRA</name>